<feature type="domain" description="DUF1540" evidence="1">
    <location>
        <begin position="9"/>
        <end position="51"/>
    </location>
</feature>
<proteinExistence type="predicted"/>
<organism evidence="2 3">
    <name type="scientific">Candidatus Faeciplasma gallinarum</name>
    <dbReference type="NCBI Taxonomy" id="2840799"/>
    <lineage>
        <taxon>Bacteria</taxon>
        <taxon>Bacillati</taxon>
        <taxon>Bacillota</taxon>
        <taxon>Clostridia</taxon>
        <taxon>Eubacteriales</taxon>
        <taxon>Oscillospiraceae</taxon>
        <taxon>Oscillospiraceae incertae sedis</taxon>
        <taxon>Candidatus Faeciplasma</taxon>
    </lineage>
</organism>
<dbReference type="InterPro" id="IPR011437">
    <property type="entry name" value="DUF1540"/>
</dbReference>
<gene>
    <name evidence="2" type="ORF">IAD01_03650</name>
</gene>
<comment type="caution">
    <text evidence="2">The sequence shown here is derived from an EMBL/GenBank/DDBJ whole genome shotgun (WGS) entry which is preliminary data.</text>
</comment>
<evidence type="ECO:0000259" key="1">
    <source>
        <dbReference type="Pfam" id="PF07561"/>
    </source>
</evidence>
<dbReference type="Proteomes" id="UP000823982">
    <property type="component" value="Unassembled WGS sequence"/>
</dbReference>
<reference evidence="2" key="2">
    <citation type="journal article" date="2021" name="PeerJ">
        <title>Extensive microbial diversity within the chicken gut microbiome revealed by metagenomics and culture.</title>
        <authorList>
            <person name="Gilroy R."/>
            <person name="Ravi A."/>
            <person name="Getino M."/>
            <person name="Pursley I."/>
            <person name="Horton D.L."/>
            <person name="Alikhan N.F."/>
            <person name="Baker D."/>
            <person name="Gharbi K."/>
            <person name="Hall N."/>
            <person name="Watson M."/>
            <person name="Adriaenssens E.M."/>
            <person name="Foster-Nyarko E."/>
            <person name="Jarju S."/>
            <person name="Secka A."/>
            <person name="Antonio M."/>
            <person name="Oren A."/>
            <person name="Chaudhuri R.R."/>
            <person name="La Ragione R."/>
            <person name="Hildebrand F."/>
            <person name="Pallen M.J."/>
        </authorList>
    </citation>
    <scope>NUCLEOTIDE SEQUENCE</scope>
    <source>
        <strain evidence="2">CHK157-1446</strain>
    </source>
</reference>
<sequence>MEHDRINGVKCSISNCIYNRDSSECVAGKIDVSSCGCTNPNCPAQTECKTFKARNC</sequence>
<name>A0A9D1JI17_9FIRM</name>
<dbReference type="Pfam" id="PF07561">
    <property type="entry name" value="DUF1540"/>
    <property type="match status" value="1"/>
</dbReference>
<dbReference type="EMBL" id="DVIR01000034">
    <property type="protein sequence ID" value="HIS24479.1"/>
    <property type="molecule type" value="Genomic_DNA"/>
</dbReference>
<accession>A0A9D1JI17</accession>
<protein>
    <submittedName>
        <fullName evidence="2">DUF1540 domain-containing protein</fullName>
    </submittedName>
</protein>
<dbReference type="AlphaFoldDB" id="A0A9D1JI17"/>
<evidence type="ECO:0000313" key="3">
    <source>
        <dbReference type="Proteomes" id="UP000823982"/>
    </source>
</evidence>
<reference evidence="2" key="1">
    <citation type="submission" date="2020-10" db="EMBL/GenBank/DDBJ databases">
        <authorList>
            <person name="Gilroy R."/>
        </authorList>
    </citation>
    <scope>NUCLEOTIDE SEQUENCE</scope>
    <source>
        <strain evidence="2">CHK157-1446</strain>
    </source>
</reference>
<evidence type="ECO:0000313" key="2">
    <source>
        <dbReference type="EMBL" id="HIS24479.1"/>
    </source>
</evidence>